<sequence>MIRLLVASLILAFSVSPSLGMTVRTASRSPAHEAVKMLVSRQSDCDGFVPPAFCAPHLGDDDCEFCCSDFPGNICHTHAGEIETCGIDGIVYHCDGHL</sequence>
<reference evidence="1 2" key="1">
    <citation type="journal article" date="2019" name="Mol. Biol. Evol.">
        <title>Blast fungal genomes show frequent chromosomal changes, gene gains and losses, and effector gene turnover.</title>
        <authorList>
            <person name="Gomez Luciano L.B."/>
            <person name="Jason Tsai I."/>
            <person name="Chuma I."/>
            <person name="Tosa Y."/>
            <person name="Chen Y.H."/>
            <person name="Li J.Y."/>
            <person name="Li M.Y."/>
            <person name="Jade Lu M.Y."/>
            <person name="Nakayashiki H."/>
            <person name="Li W.H."/>
        </authorList>
    </citation>
    <scope>NUCLEOTIDE SEQUENCE [LARGE SCALE GENOMIC DNA]</scope>
    <source>
        <strain evidence="1">MZ5-1-6</strain>
    </source>
</reference>
<evidence type="ECO:0000313" key="1">
    <source>
        <dbReference type="EMBL" id="QBZ65366.1"/>
    </source>
</evidence>
<proteinExistence type="predicted"/>
<accession>A0A4P7NU00</accession>
<organism evidence="1 2">
    <name type="scientific">Pyricularia oryzae</name>
    <name type="common">Rice blast fungus</name>
    <name type="synonym">Magnaporthe oryzae</name>
    <dbReference type="NCBI Taxonomy" id="318829"/>
    <lineage>
        <taxon>Eukaryota</taxon>
        <taxon>Fungi</taxon>
        <taxon>Dikarya</taxon>
        <taxon>Ascomycota</taxon>
        <taxon>Pezizomycotina</taxon>
        <taxon>Sordariomycetes</taxon>
        <taxon>Sordariomycetidae</taxon>
        <taxon>Magnaporthales</taxon>
        <taxon>Pyriculariaceae</taxon>
        <taxon>Pyricularia</taxon>
    </lineage>
</organism>
<gene>
    <name evidence="1" type="ORF">PoMZ_12325</name>
</gene>
<evidence type="ECO:0000313" key="2">
    <source>
        <dbReference type="Proteomes" id="UP000294847"/>
    </source>
</evidence>
<protein>
    <submittedName>
        <fullName evidence="1">Uncharacterized protein</fullName>
    </submittedName>
</protein>
<dbReference type="Proteomes" id="UP000294847">
    <property type="component" value="Chromosome 7"/>
</dbReference>
<name>A0A4P7NU00_PYROR</name>
<dbReference type="AlphaFoldDB" id="A0A4P7NU00"/>
<dbReference type="EMBL" id="CP034210">
    <property type="protein sequence ID" value="QBZ65366.1"/>
    <property type="molecule type" value="Genomic_DNA"/>
</dbReference>